<gene>
    <name evidence="2" type="ORF">DX873_04525</name>
</gene>
<feature type="compositionally biased region" description="Polar residues" evidence="1">
    <location>
        <begin position="112"/>
        <end position="124"/>
    </location>
</feature>
<dbReference type="Proteomes" id="UP000261828">
    <property type="component" value="Unassembled WGS sequence"/>
</dbReference>
<accession>A0A371JUD8</accession>
<dbReference type="AlphaFoldDB" id="A0A371JUD8"/>
<evidence type="ECO:0000313" key="3">
    <source>
        <dbReference type="Proteomes" id="UP000261828"/>
    </source>
</evidence>
<proteinExistence type="predicted"/>
<sequence length="423" mass="46652">MNTHKDFSLPRPRLFNTVIFSGLNSLSKLTLTILSLLILISCGKDKDCTEKTYYADTDGDGFGNPKVFKSECSEPTGYVTDSSDPDDSNKHIFPDCEQVTYYADEDGDGFGNPQNSQTLCSGQTKPEGYVTDNTDCNDVDPNQNPNIMVTYYADTDGDDFGNPNESQTISICDIIPEGYVLDNTDCDDTNATVFPGATEIPNDGIDSDCDGTIENVIWTGPDLVFSKVAFADWTDPANQDRLTDSVVFTRQNSGSMYNYQWWQDTFGEDAIHINSESSDLSADFWADDIEAIKDIQTINPSGGTKGVRWALLDATGADTPNPAWDDFPLYGTLGDPTHFYSFHNIATIIRRLNDGILIDTVLDDFIVGDGYNEVVMDQLVGKKLGVWLVEEDIYLTLTFTEWGKGQGNPGGTISYTRSTPQNQ</sequence>
<evidence type="ECO:0000313" key="2">
    <source>
        <dbReference type="EMBL" id="RDY61431.1"/>
    </source>
</evidence>
<reference evidence="2 3" key="1">
    <citation type="submission" date="2018-08" db="EMBL/GenBank/DDBJ databases">
        <title>Muricauda nanhaiensis sp. nov., isolated from seawater of the South China Sea.</title>
        <authorList>
            <person name="Dang Y."/>
        </authorList>
    </citation>
    <scope>NUCLEOTIDE SEQUENCE [LARGE SCALE GENOMIC DNA]</scope>
    <source>
        <strain evidence="2 3">SM1704</strain>
    </source>
</reference>
<evidence type="ECO:0000256" key="1">
    <source>
        <dbReference type="SAM" id="MobiDB-lite"/>
    </source>
</evidence>
<dbReference type="Pfam" id="PF11617">
    <property type="entry name" value="Cu-binding_MopE"/>
    <property type="match status" value="2"/>
</dbReference>
<dbReference type="RefSeq" id="WP_116183312.1">
    <property type="nucleotide sequence ID" value="NZ_QTJX01000001.1"/>
</dbReference>
<organism evidence="2 3">
    <name type="scientific">Flagellimonas nanhaiensis</name>
    <dbReference type="NCBI Taxonomy" id="2292706"/>
    <lineage>
        <taxon>Bacteria</taxon>
        <taxon>Pseudomonadati</taxon>
        <taxon>Bacteroidota</taxon>
        <taxon>Flavobacteriia</taxon>
        <taxon>Flavobacteriales</taxon>
        <taxon>Flavobacteriaceae</taxon>
        <taxon>Flagellimonas</taxon>
    </lineage>
</organism>
<dbReference type="OrthoDB" id="2972467at2"/>
<name>A0A371JUD8_9FLAO</name>
<comment type="caution">
    <text evidence="2">The sequence shown here is derived from an EMBL/GenBank/DDBJ whole genome shotgun (WGS) entry which is preliminary data.</text>
</comment>
<protein>
    <submittedName>
        <fullName evidence="2">Uncharacterized protein</fullName>
    </submittedName>
</protein>
<dbReference type="InterPro" id="IPR021655">
    <property type="entry name" value="Put_metal-bd"/>
</dbReference>
<keyword evidence="3" id="KW-1185">Reference proteome</keyword>
<dbReference type="EMBL" id="QTJX01000001">
    <property type="protein sequence ID" value="RDY61431.1"/>
    <property type="molecule type" value="Genomic_DNA"/>
</dbReference>
<feature type="region of interest" description="Disordered" evidence="1">
    <location>
        <begin position="105"/>
        <end position="124"/>
    </location>
</feature>